<dbReference type="GO" id="GO:0006955">
    <property type="term" value="P:immune response"/>
    <property type="evidence" value="ECO:0007669"/>
    <property type="project" value="InterPro"/>
</dbReference>
<evidence type="ECO:0000313" key="6">
    <source>
        <dbReference type="Proteomes" id="UP000001646"/>
    </source>
</evidence>
<dbReference type="InterPro" id="IPR001811">
    <property type="entry name" value="Chemokine_IL8-like_dom"/>
</dbReference>
<feature type="signal peptide" evidence="3">
    <location>
        <begin position="1"/>
        <end position="15"/>
    </location>
</feature>
<evidence type="ECO:0000256" key="3">
    <source>
        <dbReference type="SAM" id="SignalP"/>
    </source>
</evidence>
<dbReference type="AlphaFoldDB" id="A0A803TY50"/>
<evidence type="ECO:0000256" key="1">
    <source>
        <dbReference type="ARBA" id="ARBA00022514"/>
    </source>
</evidence>
<reference evidence="5" key="3">
    <citation type="submission" date="2025-09" db="UniProtKB">
        <authorList>
            <consortium name="Ensembl"/>
        </authorList>
    </citation>
    <scope>IDENTIFICATION</scope>
</reference>
<feature type="region of interest" description="Disordered" evidence="2">
    <location>
        <begin position="86"/>
        <end position="114"/>
    </location>
</feature>
<dbReference type="GeneTree" id="ENSGT01030000235496"/>
<dbReference type="InParanoid" id="A0A803TY50"/>
<sequence length="114" mass="13563">MNLNIVLLTLGMVIAHHTFEAIFPIIVDCCTEVAHHVPEKWLRRHVLRFDVQKGDLCKIPAVILYTKRKKLCASPHNKNVKRWVRRMSKNHQKAVNHGRKRRKTKRRRKTTRKL</sequence>
<dbReference type="Pfam" id="PF00048">
    <property type="entry name" value="IL8"/>
    <property type="match status" value="1"/>
</dbReference>
<dbReference type="InterPro" id="IPR036048">
    <property type="entry name" value="Interleukin_8-like_sf"/>
</dbReference>
<keyword evidence="6" id="KW-1185">Reference proteome</keyword>
<dbReference type="Proteomes" id="UP000001646">
    <property type="component" value="Chromosome 2"/>
</dbReference>
<reference evidence="5 6" key="1">
    <citation type="submission" date="2009-12" db="EMBL/GenBank/DDBJ databases">
        <title>The Genome Sequence of Anolis carolinensis (Green Anole Lizard).</title>
        <authorList>
            <consortium name="The Genome Sequencing Platform"/>
            <person name="Di Palma F."/>
            <person name="Alfoldi J."/>
            <person name="Heiman D."/>
            <person name="Young S."/>
            <person name="Grabherr M."/>
            <person name="Johnson J."/>
            <person name="Lander E.S."/>
            <person name="Lindblad-Toh K."/>
        </authorList>
    </citation>
    <scope>NUCLEOTIDE SEQUENCE [LARGE SCALE GENOMIC DNA]</scope>
    <source>
        <strain evidence="5 6">JBL SC #1</strain>
    </source>
</reference>
<accession>A0A803TY50</accession>
<evidence type="ECO:0000256" key="2">
    <source>
        <dbReference type="SAM" id="MobiDB-lite"/>
    </source>
</evidence>
<dbReference type="SUPFAM" id="SSF54117">
    <property type="entry name" value="Interleukin 8-like chemokines"/>
    <property type="match status" value="1"/>
</dbReference>
<name>A0A803TY50_ANOCA</name>
<protein>
    <recommendedName>
        <fullName evidence="4">Chemokine interleukin-8-like domain-containing protein</fullName>
    </recommendedName>
</protein>
<feature type="domain" description="Chemokine interleukin-8-like" evidence="4">
    <location>
        <begin position="26"/>
        <end position="87"/>
    </location>
</feature>
<keyword evidence="3" id="KW-0732">Signal</keyword>
<proteinExistence type="predicted"/>
<keyword evidence="1" id="KW-0202">Cytokine</keyword>
<dbReference type="GO" id="GO:0008009">
    <property type="term" value="F:chemokine activity"/>
    <property type="evidence" value="ECO:0007669"/>
    <property type="project" value="InterPro"/>
</dbReference>
<feature type="chain" id="PRO_5033006895" description="Chemokine interleukin-8-like domain-containing protein" evidence="3">
    <location>
        <begin position="16"/>
        <end position="114"/>
    </location>
</feature>
<evidence type="ECO:0000313" key="5">
    <source>
        <dbReference type="Ensembl" id="ENSACAP00000040140.1"/>
    </source>
</evidence>
<reference evidence="5" key="2">
    <citation type="submission" date="2025-08" db="UniProtKB">
        <authorList>
            <consortium name="Ensembl"/>
        </authorList>
    </citation>
    <scope>IDENTIFICATION</scope>
</reference>
<dbReference type="GO" id="GO:0005615">
    <property type="term" value="C:extracellular space"/>
    <property type="evidence" value="ECO:0007669"/>
    <property type="project" value="UniProtKB-KW"/>
</dbReference>
<organism evidence="5 6">
    <name type="scientific">Anolis carolinensis</name>
    <name type="common">Green anole</name>
    <name type="synonym">American chameleon</name>
    <dbReference type="NCBI Taxonomy" id="28377"/>
    <lineage>
        <taxon>Eukaryota</taxon>
        <taxon>Metazoa</taxon>
        <taxon>Chordata</taxon>
        <taxon>Craniata</taxon>
        <taxon>Vertebrata</taxon>
        <taxon>Euteleostomi</taxon>
        <taxon>Lepidosauria</taxon>
        <taxon>Squamata</taxon>
        <taxon>Bifurcata</taxon>
        <taxon>Unidentata</taxon>
        <taxon>Episquamata</taxon>
        <taxon>Toxicofera</taxon>
        <taxon>Iguania</taxon>
        <taxon>Dactyloidae</taxon>
        <taxon>Anolis</taxon>
    </lineage>
</organism>
<evidence type="ECO:0000259" key="4">
    <source>
        <dbReference type="SMART" id="SM00199"/>
    </source>
</evidence>
<dbReference type="SMART" id="SM00199">
    <property type="entry name" value="SCY"/>
    <property type="match status" value="1"/>
</dbReference>
<dbReference type="Ensembl" id="ENSACAT00000045834.1">
    <property type="protein sequence ID" value="ENSACAP00000040140.1"/>
    <property type="gene ID" value="ENSACAG00000039103.1"/>
</dbReference>
<dbReference type="Gene3D" id="2.40.50.40">
    <property type="match status" value="1"/>
</dbReference>